<accession>A0A7S1A1C6</accession>
<proteinExistence type="predicted"/>
<dbReference type="EMBL" id="HBFQ01018903">
    <property type="protein sequence ID" value="CAD8838894.1"/>
    <property type="molecule type" value="Transcribed_RNA"/>
</dbReference>
<gene>
    <name evidence="1" type="ORF">NSCI0253_LOCUS13242</name>
</gene>
<protein>
    <submittedName>
        <fullName evidence="1">Uncharacterized protein</fullName>
    </submittedName>
</protein>
<organism evidence="1">
    <name type="scientific">Noctiluca scintillans</name>
    <name type="common">Sea sparkle</name>
    <name type="synonym">Red tide dinoflagellate</name>
    <dbReference type="NCBI Taxonomy" id="2966"/>
    <lineage>
        <taxon>Eukaryota</taxon>
        <taxon>Sar</taxon>
        <taxon>Alveolata</taxon>
        <taxon>Dinophyceae</taxon>
        <taxon>Noctilucales</taxon>
        <taxon>Noctilucaceae</taxon>
        <taxon>Noctiluca</taxon>
    </lineage>
</organism>
<dbReference type="AlphaFoldDB" id="A0A7S1A1C6"/>
<evidence type="ECO:0000313" key="1">
    <source>
        <dbReference type="EMBL" id="CAD8838894.1"/>
    </source>
</evidence>
<sequence length="458" mass="50491">MTQTFEATPLTRFLHASRPDWTLAELLHVEAKLEKIGLASVPALLQSLIVPRWSINELLQLEGEKGFSQETWRAFRAQAEKPRPHPLQSRAPSMLHSAPEIRPLQSELPQQGFRVVEDLEVRERPSVDAPSLGSSLGGDTLLGVEETFDGWVKLADRPGWVPRERRDFRGVWRLLVADGLRMPVSRISTRKGPQSFAVLCKTGVQVFDAPCTESAALGRRMCGEWVVAESQTYHGWLRLAGAAGWVHCLREGGSTAPMLTCPVLEEEAWREKCATARSAMMCVMTRNSDVGNSVVVEAREALRRATAGDDAQQLHEAFMFARAAGLSGDEVVLAEARLDKLRDADEDGSTDAAERQRLGSCIQQALRNETELRRLKAECKAAGFHAEVVEANDALERLMYDVVTAELAQTEHVERVVTAMRSGRPEDIRVAVLAAKGAGVPKREIARVHALHCVDGAC</sequence>
<reference evidence="1" key="1">
    <citation type="submission" date="2021-01" db="EMBL/GenBank/DDBJ databases">
        <authorList>
            <person name="Corre E."/>
            <person name="Pelletier E."/>
            <person name="Niang G."/>
            <person name="Scheremetjew M."/>
            <person name="Finn R."/>
            <person name="Kale V."/>
            <person name="Holt S."/>
            <person name="Cochrane G."/>
            <person name="Meng A."/>
            <person name="Brown T."/>
            <person name="Cohen L."/>
        </authorList>
    </citation>
    <scope>NUCLEOTIDE SEQUENCE</scope>
</reference>
<name>A0A7S1A1C6_NOCSC</name>